<sequence>MSGSPEGIYEPGIVDPKTPLSQYTSPYWHISPHKHANHQSPWPKGIVDIVIIGSGVAGMTLARTLTAKRPDLDVVLVDSRQLCAGATGRNGGHIKTMTFAMWAERKKIFGVEEAVRISLFEESHLEAMHSAMKEDNIDADLVLTEGIEAYYDQPTFDRAVEALEEMRWYIPKLAAKHIVYTDLAYLQTEMKLSTRCVGAIGLPSASVWPYKWITGVLGRLIDTNKLNVQTNTTVSSIQDDDGSEFAIVHTDRGEIKARNVIHAQNAWIGHLIPELRPFVSPVRVNVVHFGALSNDAHAGVPGRSPFKLDSRYSLWLRYGEKDYDYVIQRNDGGLVVGRACTGRTTTSNDSKTDMSPMQHLRGFAEEALTSAPAGSSSHIDRQWSGIVAFTQDGVPFAGRLPFEGRKHQWVCGAFHATGMIKAFRTSQGVAAMVLGERPSDDFPSSMLVTEERIRNLQKSLQAGGYPVHAQKSKL</sequence>
<feature type="domain" description="FAD dependent oxidoreductase" evidence="1">
    <location>
        <begin position="48"/>
        <end position="421"/>
    </location>
</feature>
<dbReference type="EMBL" id="CAJVOS010000044">
    <property type="protein sequence ID" value="CAG8190827.1"/>
    <property type="molecule type" value="Genomic_DNA"/>
</dbReference>
<proteinExistence type="predicted"/>
<dbReference type="AlphaFoldDB" id="A0A9W4MZM4"/>
<dbReference type="GO" id="GO:0005737">
    <property type="term" value="C:cytoplasm"/>
    <property type="evidence" value="ECO:0007669"/>
    <property type="project" value="TreeGrafter"/>
</dbReference>
<gene>
    <name evidence="2" type="ORF">POLS_LOCUS7240</name>
</gene>
<protein>
    <recommendedName>
        <fullName evidence="1">FAD dependent oxidoreductase domain-containing protein</fullName>
    </recommendedName>
</protein>
<dbReference type="PANTHER" id="PTHR13847">
    <property type="entry name" value="SARCOSINE DEHYDROGENASE-RELATED"/>
    <property type="match status" value="1"/>
</dbReference>
<reference evidence="2" key="1">
    <citation type="submission" date="2021-07" db="EMBL/GenBank/DDBJ databases">
        <authorList>
            <person name="Branca A.L. A."/>
        </authorList>
    </citation>
    <scope>NUCLEOTIDE SEQUENCE</scope>
</reference>
<dbReference type="PANTHER" id="PTHR13847:SF213">
    <property type="entry name" value="DEPENDENT OXIDOREDUCTASE, PUTATIVE-RELATED"/>
    <property type="match status" value="1"/>
</dbReference>
<name>A0A9W4MZM4_PENOL</name>
<dbReference type="Gene3D" id="3.30.9.10">
    <property type="entry name" value="D-Amino Acid Oxidase, subunit A, domain 2"/>
    <property type="match status" value="1"/>
</dbReference>
<dbReference type="InterPro" id="IPR036188">
    <property type="entry name" value="FAD/NAD-bd_sf"/>
</dbReference>
<dbReference type="OrthoDB" id="429143at2759"/>
<dbReference type="Gene3D" id="3.50.50.60">
    <property type="entry name" value="FAD/NAD(P)-binding domain"/>
    <property type="match status" value="1"/>
</dbReference>
<evidence type="ECO:0000259" key="1">
    <source>
        <dbReference type="Pfam" id="PF01266"/>
    </source>
</evidence>
<dbReference type="Proteomes" id="UP001153618">
    <property type="component" value="Unassembled WGS sequence"/>
</dbReference>
<dbReference type="SUPFAM" id="SSF51905">
    <property type="entry name" value="FAD/NAD(P)-binding domain"/>
    <property type="match status" value="1"/>
</dbReference>
<dbReference type="Pfam" id="PF01266">
    <property type="entry name" value="DAO"/>
    <property type="match status" value="1"/>
</dbReference>
<evidence type="ECO:0000313" key="2">
    <source>
        <dbReference type="EMBL" id="CAG8190827.1"/>
    </source>
</evidence>
<comment type="caution">
    <text evidence="2">The sequence shown here is derived from an EMBL/GenBank/DDBJ whole genome shotgun (WGS) entry which is preliminary data.</text>
</comment>
<dbReference type="InterPro" id="IPR006076">
    <property type="entry name" value="FAD-dep_OxRdtase"/>
</dbReference>
<organism evidence="2 3">
    <name type="scientific">Penicillium olsonii</name>
    <dbReference type="NCBI Taxonomy" id="99116"/>
    <lineage>
        <taxon>Eukaryota</taxon>
        <taxon>Fungi</taxon>
        <taxon>Dikarya</taxon>
        <taxon>Ascomycota</taxon>
        <taxon>Pezizomycotina</taxon>
        <taxon>Eurotiomycetes</taxon>
        <taxon>Eurotiomycetidae</taxon>
        <taxon>Eurotiales</taxon>
        <taxon>Aspergillaceae</taxon>
        <taxon>Penicillium</taxon>
    </lineage>
</organism>
<keyword evidence="3" id="KW-1185">Reference proteome</keyword>
<evidence type="ECO:0000313" key="3">
    <source>
        <dbReference type="Proteomes" id="UP001153618"/>
    </source>
</evidence>
<accession>A0A9W4MZM4</accession>